<reference evidence="3" key="1">
    <citation type="submission" date="2020-06" db="EMBL/GenBank/DDBJ databases">
        <authorList>
            <consortium name="Plant Systems Biology data submission"/>
        </authorList>
    </citation>
    <scope>NUCLEOTIDE SEQUENCE</scope>
    <source>
        <strain evidence="3">D6</strain>
    </source>
</reference>
<name>A0A9N8DIP9_9STRA</name>
<dbReference type="EMBL" id="CAICTM010000103">
    <property type="protein sequence ID" value="CAB9501290.1"/>
    <property type="molecule type" value="Genomic_DNA"/>
</dbReference>
<keyword evidence="2" id="KW-1133">Transmembrane helix</keyword>
<gene>
    <name evidence="3" type="ORF">SEMRO_104_G052930.1</name>
</gene>
<evidence type="ECO:0000313" key="3">
    <source>
        <dbReference type="EMBL" id="CAB9501290.1"/>
    </source>
</evidence>
<dbReference type="OrthoDB" id="202465at2759"/>
<evidence type="ECO:0000256" key="1">
    <source>
        <dbReference type="SAM" id="MobiDB-lite"/>
    </source>
</evidence>
<keyword evidence="2" id="KW-0812">Transmembrane</keyword>
<evidence type="ECO:0000313" key="4">
    <source>
        <dbReference type="Proteomes" id="UP001153069"/>
    </source>
</evidence>
<protein>
    <submittedName>
        <fullName evidence="3">Uncharacterized protein</fullName>
    </submittedName>
</protein>
<dbReference type="AlphaFoldDB" id="A0A9N8DIP9"/>
<sequence length="323" mass="37239">MVLLSAFAGLAVAVATPAARFSVLGRHRKLDAGNQQHRRWQQFTTAAFRGGSSDPASYDPPQPKQFPYQPQDYEKQQQRQQQHQQQQQQPQYEYTPPEEEQQFQAPSAGNDVPFQEETFQERVDTWRNYQLEHAAEQRSSLSPRDEKGNLKLLVSVTKASRSLTFFFMMWRNVHLYEVVDQKLKAGILRHLCIFPLTLLFIANLAGVVASVSSPGHKSKKRLKAILNLDKLVEIFLIFLHVFKLLFSTSNLVPKELYISHILHSVFFLLQCHTMTRFVWDGAVQTVADYSETGGPDQQPQKYEEDMEPMQPDSGYDQQSPYRY</sequence>
<feature type="region of interest" description="Disordered" evidence="1">
    <location>
        <begin position="48"/>
        <end position="111"/>
    </location>
</feature>
<keyword evidence="4" id="KW-1185">Reference proteome</keyword>
<dbReference type="Proteomes" id="UP001153069">
    <property type="component" value="Unassembled WGS sequence"/>
</dbReference>
<feature type="region of interest" description="Disordered" evidence="1">
    <location>
        <begin position="290"/>
        <end position="323"/>
    </location>
</feature>
<feature type="transmembrane region" description="Helical" evidence="2">
    <location>
        <begin position="187"/>
        <end position="211"/>
    </location>
</feature>
<proteinExistence type="predicted"/>
<organism evidence="3 4">
    <name type="scientific">Seminavis robusta</name>
    <dbReference type="NCBI Taxonomy" id="568900"/>
    <lineage>
        <taxon>Eukaryota</taxon>
        <taxon>Sar</taxon>
        <taxon>Stramenopiles</taxon>
        <taxon>Ochrophyta</taxon>
        <taxon>Bacillariophyta</taxon>
        <taxon>Bacillariophyceae</taxon>
        <taxon>Bacillariophycidae</taxon>
        <taxon>Naviculales</taxon>
        <taxon>Naviculaceae</taxon>
        <taxon>Seminavis</taxon>
    </lineage>
</organism>
<feature type="compositionally biased region" description="Low complexity" evidence="1">
    <location>
        <begin position="78"/>
        <end position="95"/>
    </location>
</feature>
<accession>A0A9N8DIP9</accession>
<keyword evidence="2" id="KW-0472">Membrane</keyword>
<evidence type="ECO:0000256" key="2">
    <source>
        <dbReference type="SAM" id="Phobius"/>
    </source>
</evidence>
<comment type="caution">
    <text evidence="3">The sequence shown here is derived from an EMBL/GenBank/DDBJ whole genome shotgun (WGS) entry which is preliminary data.</text>
</comment>